<evidence type="ECO:0000259" key="9">
    <source>
        <dbReference type="PROSITE" id="PS51192"/>
    </source>
</evidence>
<evidence type="ECO:0000256" key="3">
    <source>
        <dbReference type="ARBA" id="ARBA00022801"/>
    </source>
</evidence>
<evidence type="ECO:0000259" key="10">
    <source>
        <dbReference type="PROSITE" id="PS51194"/>
    </source>
</evidence>
<dbReference type="AlphaFoldDB" id="A0A2M7DPY1"/>
<keyword evidence="1" id="KW-0547">Nucleotide-binding</keyword>
<dbReference type="InterPro" id="IPR033454">
    <property type="entry name" value="RecG_wedge"/>
</dbReference>
<dbReference type="Pfam" id="PF00271">
    <property type="entry name" value="Helicase_C"/>
    <property type="match status" value="1"/>
</dbReference>
<dbReference type="Proteomes" id="UP000228896">
    <property type="component" value="Unassembled WGS sequence"/>
</dbReference>
<dbReference type="GO" id="GO:0005524">
    <property type="term" value="F:ATP binding"/>
    <property type="evidence" value="ECO:0007669"/>
    <property type="project" value="UniProtKB-KW"/>
</dbReference>
<feature type="domain" description="Helicase ATP-binding" evidence="9">
    <location>
        <begin position="365"/>
        <end position="545"/>
    </location>
</feature>
<dbReference type="InterPro" id="IPR001650">
    <property type="entry name" value="Helicase_C-like"/>
</dbReference>
<dbReference type="GO" id="GO:0006281">
    <property type="term" value="P:DNA repair"/>
    <property type="evidence" value="ECO:0007669"/>
    <property type="project" value="UniProtKB-KW"/>
</dbReference>
<dbReference type="SMART" id="SM00487">
    <property type="entry name" value="DEXDc"/>
    <property type="match status" value="1"/>
</dbReference>
<accession>A0A2M7DPY1</accession>
<dbReference type="InterPro" id="IPR014001">
    <property type="entry name" value="Helicase_ATP-bd"/>
</dbReference>
<keyword evidence="5" id="KW-0067">ATP-binding</keyword>
<dbReference type="SUPFAM" id="SSF50249">
    <property type="entry name" value="Nucleic acid-binding proteins"/>
    <property type="match status" value="1"/>
</dbReference>
<evidence type="ECO:0000256" key="6">
    <source>
        <dbReference type="ARBA" id="ARBA00023125"/>
    </source>
</evidence>
<dbReference type="Pfam" id="PF19833">
    <property type="entry name" value="RecG_dom3_C"/>
    <property type="match status" value="1"/>
</dbReference>
<protein>
    <recommendedName>
        <fullName evidence="8">Probable DNA 3'-5' helicase RecG</fullName>
    </recommendedName>
</protein>
<keyword evidence="7" id="KW-0234">DNA repair</keyword>
<keyword evidence="4" id="KW-0347">Helicase</keyword>
<sequence length="850" mass="96484">MLTLNSPIKEINRIGAATAGKLRKLGIATIEDMIFYFPFRYDDFTRLTPIADLKIGQSANIIGQIELIKNKRSHRRRMYITEALVSDETESVKVIWFNQPYIARNLRIGDWVSLAGKVDGDITGACFKSPVYEKIPPLSPLVRGAERKAPFPLYTKEAEKKILQLSFRRGTEKINPPNPLYAKGEKMKIPLTSRLAFAPVKRAFIKEDKKEEPPYPPCQGGRYGEVGAYRVIHTQGLVPNYHLTANLTHKQLRFLISQVIGLANKIIDWLPEGIIRRLKLLKLNIALKNIHFSKKWEDVNEARRRLAFNELFLIQLQSQIIRRDAKSCVSTPIKFFEAETKEFVNNLPFKLTDAQRRVAWDILKDIGQTKPMARLLEGDVGSGKTIVALIAMLNCALNNKKAVIMVPTEILANQHFNLICKLLEGFNINIGLVTRSDKKLNYESEIMNNSDGENKNKKIHNSKFIIHNSNIIIGTHALIHDKIKFKDLVLAVIDEQHRFGVEQRKMLMEKSGHKKAIPHLLSMTATPIPRSLALALYGDLDISIINQMPLGRKKIITKVVAENNRNQAYAFIREQIKSGRQVFVICPLIDVSDPLRLSYSEASPLRLSYSEASPLRLSYSEASPLRHSYSEASPLRHSYSEASPLRLSYSEASKLGVKSVKEEYKKLDEIIFPDLPIGMLHGRMKAREKEGIMKKFLDNKIKILVATSVVEVGVDVPNASIMMIEGADRFGLAQLHQFRGRVGRSVHQSYCFLFTDNQSEKTLMRLKALIDNFDGFSLAKEDLKFRGPGEVYGTAQKGFPELKIATLFDYELMKMAKEEAERLLEKDGSLSVWPALKEELSKKEKIIHLE</sequence>
<dbReference type="Gene3D" id="3.40.50.300">
    <property type="entry name" value="P-loop containing nucleotide triphosphate hydrolases"/>
    <property type="match status" value="2"/>
</dbReference>
<dbReference type="SMART" id="SM00490">
    <property type="entry name" value="HELICc"/>
    <property type="match status" value="1"/>
</dbReference>
<dbReference type="InterPro" id="IPR047112">
    <property type="entry name" value="RecG/Mfd"/>
</dbReference>
<dbReference type="GO" id="GO:0003677">
    <property type="term" value="F:DNA binding"/>
    <property type="evidence" value="ECO:0007669"/>
    <property type="project" value="UniProtKB-KW"/>
</dbReference>
<name>A0A2M7DPY1_9BACT</name>
<dbReference type="Pfam" id="PF00270">
    <property type="entry name" value="DEAD"/>
    <property type="match status" value="1"/>
</dbReference>
<dbReference type="PROSITE" id="PS51194">
    <property type="entry name" value="HELICASE_CTER"/>
    <property type="match status" value="1"/>
</dbReference>
<dbReference type="InterPro" id="IPR012340">
    <property type="entry name" value="NA-bd_OB-fold"/>
</dbReference>
<dbReference type="InterPro" id="IPR045562">
    <property type="entry name" value="RecG_dom3_C"/>
</dbReference>
<dbReference type="InterPro" id="IPR011545">
    <property type="entry name" value="DEAD/DEAH_box_helicase_dom"/>
</dbReference>
<keyword evidence="2" id="KW-0227">DNA damage</keyword>
<dbReference type="PROSITE" id="PS51192">
    <property type="entry name" value="HELICASE_ATP_BIND_1"/>
    <property type="match status" value="1"/>
</dbReference>
<gene>
    <name evidence="11" type="ORF">COS18_01850</name>
</gene>
<comment type="caution">
    <text evidence="11">The sequence shown here is derived from an EMBL/GenBank/DDBJ whole genome shotgun (WGS) entry which is preliminary data.</text>
</comment>
<proteinExistence type="predicted"/>
<evidence type="ECO:0000256" key="7">
    <source>
        <dbReference type="ARBA" id="ARBA00023204"/>
    </source>
</evidence>
<reference evidence="12" key="1">
    <citation type="submission" date="2017-09" db="EMBL/GenBank/DDBJ databases">
        <title>Depth-based differentiation of microbial function through sediment-hosted aquifers and enrichment of novel symbionts in the deep terrestrial subsurface.</title>
        <authorList>
            <person name="Probst A.J."/>
            <person name="Ladd B."/>
            <person name="Jarett J.K."/>
            <person name="Geller-Mcgrath D.E."/>
            <person name="Sieber C.M.K."/>
            <person name="Emerson J.B."/>
            <person name="Anantharaman K."/>
            <person name="Thomas B.C."/>
            <person name="Malmstrom R."/>
            <person name="Stieglmeier M."/>
            <person name="Klingl A."/>
            <person name="Woyke T."/>
            <person name="Ryan C.M."/>
            <person name="Banfield J.F."/>
        </authorList>
    </citation>
    <scope>NUCLEOTIDE SEQUENCE [LARGE SCALE GENOMIC DNA]</scope>
</reference>
<dbReference type="GO" id="GO:0003678">
    <property type="term" value="F:DNA helicase activity"/>
    <property type="evidence" value="ECO:0007669"/>
    <property type="project" value="TreeGrafter"/>
</dbReference>
<dbReference type="PANTHER" id="PTHR47964">
    <property type="entry name" value="ATP-DEPENDENT DNA HELICASE HOMOLOG RECG, CHLOROPLASTIC"/>
    <property type="match status" value="1"/>
</dbReference>
<dbReference type="EMBL" id="PETS01000039">
    <property type="protein sequence ID" value="PIV51845.1"/>
    <property type="molecule type" value="Genomic_DNA"/>
</dbReference>
<evidence type="ECO:0000313" key="11">
    <source>
        <dbReference type="EMBL" id="PIV51845.1"/>
    </source>
</evidence>
<dbReference type="Gene3D" id="2.40.50.140">
    <property type="entry name" value="Nucleic acid-binding proteins"/>
    <property type="match status" value="1"/>
</dbReference>
<keyword evidence="6" id="KW-0238">DNA-binding</keyword>
<dbReference type="InterPro" id="IPR027417">
    <property type="entry name" value="P-loop_NTPase"/>
</dbReference>
<dbReference type="PANTHER" id="PTHR47964:SF1">
    <property type="entry name" value="ATP-DEPENDENT DNA HELICASE HOMOLOG RECG, CHLOROPLASTIC"/>
    <property type="match status" value="1"/>
</dbReference>
<dbReference type="GO" id="GO:0016787">
    <property type="term" value="F:hydrolase activity"/>
    <property type="evidence" value="ECO:0007669"/>
    <property type="project" value="UniProtKB-KW"/>
</dbReference>
<dbReference type="CDD" id="cd04488">
    <property type="entry name" value="RecG_wedge_OBF"/>
    <property type="match status" value="1"/>
</dbReference>
<evidence type="ECO:0000256" key="8">
    <source>
        <dbReference type="ARBA" id="ARBA00049819"/>
    </source>
</evidence>
<keyword evidence="3" id="KW-0378">Hydrolase</keyword>
<evidence type="ECO:0000256" key="5">
    <source>
        <dbReference type="ARBA" id="ARBA00022840"/>
    </source>
</evidence>
<dbReference type="Pfam" id="PF17191">
    <property type="entry name" value="RecG_wedge"/>
    <property type="match status" value="1"/>
</dbReference>
<organism evidence="11 12">
    <name type="scientific">Candidatus Falkowbacteria bacterium CG02_land_8_20_14_3_00_36_14</name>
    <dbReference type="NCBI Taxonomy" id="1974560"/>
    <lineage>
        <taxon>Bacteria</taxon>
        <taxon>Candidatus Falkowiibacteriota</taxon>
    </lineage>
</organism>
<feature type="domain" description="Helicase C-terminal" evidence="10">
    <location>
        <begin position="634"/>
        <end position="784"/>
    </location>
</feature>
<dbReference type="SUPFAM" id="SSF52540">
    <property type="entry name" value="P-loop containing nucleoside triphosphate hydrolases"/>
    <property type="match status" value="2"/>
</dbReference>
<evidence type="ECO:0000313" key="12">
    <source>
        <dbReference type="Proteomes" id="UP000228896"/>
    </source>
</evidence>
<evidence type="ECO:0000256" key="1">
    <source>
        <dbReference type="ARBA" id="ARBA00022741"/>
    </source>
</evidence>
<evidence type="ECO:0000256" key="4">
    <source>
        <dbReference type="ARBA" id="ARBA00022806"/>
    </source>
</evidence>
<evidence type="ECO:0000256" key="2">
    <source>
        <dbReference type="ARBA" id="ARBA00022763"/>
    </source>
</evidence>